<evidence type="ECO:0008006" key="3">
    <source>
        <dbReference type="Google" id="ProtNLM"/>
    </source>
</evidence>
<sequence length="162" mass="18293">MEVTVGEKDHKVNYLVDTGAELYISSVIEAIKEFLSIKAFNIRIKGIERNSTAIVELSENTLQFLLFCDERRIHFFIARGPVHTVIGLSFLSDNSTGLEPLQSQGELLSHKEPHGRTFSILICSPEEKGWDTAPNRGVETFNMATITEMKHKFLISISFKVH</sequence>
<dbReference type="EMBL" id="AVOT02001737">
    <property type="protein sequence ID" value="MBW0467984.1"/>
    <property type="molecule type" value="Genomic_DNA"/>
</dbReference>
<evidence type="ECO:0000313" key="2">
    <source>
        <dbReference type="Proteomes" id="UP000765509"/>
    </source>
</evidence>
<dbReference type="Proteomes" id="UP000765509">
    <property type="component" value="Unassembled WGS sequence"/>
</dbReference>
<dbReference type="AlphaFoldDB" id="A0A9Q3BLD2"/>
<keyword evidence="2" id="KW-1185">Reference proteome</keyword>
<evidence type="ECO:0000313" key="1">
    <source>
        <dbReference type="EMBL" id="MBW0467984.1"/>
    </source>
</evidence>
<accession>A0A9Q3BLD2</accession>
<name>A0A9Q3BLD2_9BASI</name>
<proteinExistence type="predicted"/>
<reference evidence="1" key="1">
    <citation type="submission" date="2021-03" db="EMBL/GenBank/DDBJ databases">
        <title>Draft genome sequence of rust myrtle Austropuccinia psidii MF-1, a brazilian biotype.</title>
        <authorList>
            <person name="Quecine M.C."/>
            <person name="Pachon D.M.R."/>
            <person name="Bonatelli M.L."/>
            <person name="Correr F.H."/>
            <person name="Franceschini L.M."/>
            <person name="Leite T.F."/>
            <person name="Margarido G.R.A."/>
            <person name="Almeida C.A."/>
            <person name="Ferrarezi J.A."/>
            <person name="Labate C.A."/>
        </authorList>
    </citation>
    <scope>NUCLEOTIDE SEQUENCE</scope>
    <source>
        <strain evidence="1">MF-1</strain>
    </source>
</reference>
<dbReference type="OrthoDB" id="5535068at2759"/>
<protein>
    <recommendedName>
        <fullName evidence="3">Peptidase A2 domain-containing protein</fullName>
    </recommendedName>
</protein>
<organism evidence="1 2">
    <name type="scientific">Austropuccinia psidii MF-1</name>
    <dbReference type="NCBI Taxonomy" id="1389203"/>
    <lineage>
        <taxon>Eukaryota</taxon>
        <taxon>Fungi</taxon>
        <taxon>Dikarya</taxon>
        <taxon>Basidiomycota</taxon>
        <taxon>Pucciniomycotina</taxon>
        <taxon>Pucciniomycetes</taxon>
        <taxon>Pucciniales</taxon>
        <taxon>Sphaerophragmiaceae</taxon>
        <taxon>Austropuccinia</taxon>
    </lineage>
</organism>
<gene>
    <name evidence="1" type="ORF">O181_007699</name>
</gene>
<comment type="caution">
    <text evidence="1">The sequence shown here is derived from an EMBL/GenBank/DDBJ whole genome shotgun (WGS) entry which is preliminary data.</text>
</comment>